<organism evidence="1">
    <name type="scientific">Leptospira interrogans serovar Hardjo str. Norma</name>
    <dbReference type="NCBI Taxonomy" id="1279460"/>
    <lineage>
        <taxon>Bacteria</taxon>
        <taxon>Pseudomonadati</taxon>
        <taxon>Spirochaetota</taxon>
        <taxon>Spirochaetia</taxon>
        <taxon>Leptospirales</taxon>
        <taxon>Leptospiraceae</taxon>
        <taxon>Leptospira</taxon>
    </lineage>
</organism>
<reference evidence="1 2" key="1">
    <citation type="journal article" date="2015" name="Genome Announc.">
        <title>Whole-Genome Sequence of Leptospira interrogans Serovar Hardjo Subtype Hardjoprajitno Strain Norma, Isolated from Cattle in a Leptospirosis Outbreak in Brazil.</title>
        <authorList>
            <person name="Cosate M.R."/>
            <person name="Soares S.C."/>
            <person name="Mendes T.A."/>
            <person name="Raittz R.T."/>
            <person name="Moreira E.C."/>
            <person name="Leite R."/>
            <person name="Fernandes G.R."/>
            <person name="Haddad J.P."/>
            <person name="Ortega J.M."/>
        </authorList>
    </citation>
    <scope>NUCLEOTIDE SEQUENCE [LARGE SCALE GENOMIC DNA]</scope>
    <source>
        <strain evidence="1 2">Norma</strain>
    </source>
</reference>
<sequence>MLALFDMLVFRTNAMCENLLKQNVLRLKYSSGVRPPSELCGFSEL</sequence>
<evidence type="ECO:0000313" key="2">
    <source>
        <dbReference type="Proteomes" id="UP000056502"/>
    </source>
</evidence>
<evidence type="ECO:0000313" key="1">
    <source>
        <dbReference type="EMBL" id="ALE38065.1"/>
    </source>
</evidence>
<proteinExistence type="predicted"/>
<dbReference type="PATRIC" id="fig|1279460.3.peg.857"/>
<name>A0A0M3TKW4_LEPIR</name>
<dbReference type="EMBL" id="CP012603">
    <property type="protein sequence ID" value="ALE38065.1"/>
    <property type="molecule type" value="Genomic_DNA"/>
</dbReference>
<dbReference type="AlphaFoldDB" id="A0A0M3TKW4"/>
<gene>
    <name evidence="1" type="ORF">G436_0848</name>
</gene>
<dbReference type="Proteomes" id="UP000056502">
    <property type="component" value="Chromosome I"/>
</dbReference>
<protein>
    <submittedName>
        <fullName evidence="1">Uncharacterized protein</fullName>
    </submittedName>
</protein>
<accession>A0A0M3TKW4</accession>